<dbReference type="Gene3D" id="1.25.40.20">
    <property type="entry name" value="Ankyrin repeat-containing domain"/>
    <property type="match status" value="4"/>
</dbReference>
<dbReference type="EMBL" id="JAPFFF010000063">
    <property type="protein sequence ID" value="KAK8836716.1"/>
    <property type="molecule type" value="Genomic_DNA"/>
</dbReference>
<gene>
    <name evidence="6" type="ORF">M9Y10_037232</name>
</gene>
<dbReference type="PANTHER" id="PTHR24198">
    <property type="entry name" value="ANKYRIN REPEAT AND PROTEIN KINASE DOMAIN-CONTAINING PROTEIN"/>
    <property type="match status" value="1"/>
</dbReference>
<dbReference type="InterPro" id="IPR036770">
    <property type="entry name" value="Ankyrin_rpt-contain_sf"/>
</dbReference>
<sequence>MNSKEHLEVLQTIQASILTYIDNEDDIEEYYGNIIRKFDELNICDNFNLMKLILRLISCISIYHHRFKDFFLKIEKILLYFKSAMKKNFTNAEIFYIFKYSNRILLFLIREKMLFIEKSIMKYFYYQEYFLLEHSEIKFNQNEEEVKKDYRKNYLSDEIEELLYSDVESSDSLNFDESNFVEYEEEEDKSESIEKTEKNGDNKRDAATSVIIDEFKDKIKSNPDYEKKRNNGENESEICDLIRKDLIGEFITYINQNNIQINSTISESFYETHYMLSSHFEVTLIEYAAFFGSIQIFKYLYLNGAKLNRKTIWIYAINGANPEIINFLEERNIKPIDEEYAIQCYEEAVKCHNNEFARYIENKYLTEQMKKRSDVKSFGFKYYNFEVFPNNFNDFSYFLISFDYYILFECLLKENKININQKIKIPIGILQLKTLLIYGFTRYSDEVDEKTPLIIAIELERIDFIKLLLSQPNIDVNARKISNYYNYSCLPAKNTKLEYDFVNEKSPLHVAYEINNMEIIKILLSFPNIDVNNKYIKKKVKGEVVNDQIEKNNNFYKVLVIEDESLLSIAISDNNIEFIKMLLENPYIDVNIEETKYIDDNRCMIKYRPFIKALEMKNIEIIQLLLSNSKVDINCKFVRTIQGDLITEKNPLLMSMYLFEDDQIFNLLLSNPKIEVNALVARRTKKNDILSKRTVLYEAVEKNDFEKVTSLLSHPNIDVNFKAINVIEMYGFLSEKSPLFLAVKNQNIKMVSLLLAQPKIDVNFESIKSINNDLIFAKKSILYEAVLKGNIDIIQLLLENSNIDVNYQSSVKCKYKDGIKKSSKTILFLAVSKGRLDIVQLLLKNKNIDVNETSSASISFDQNPDYITCKAPLHEAVLKGSIEIIKLLLSNEKIDPNIKDESKKKPIELTEDEEIRSLFRKP</sequence>
<evidence type="ECO:0000256" key="2">
    <source>
        <dbReference type="ARBA" id="ARBA00023043"/>
    </source>
</evidence>
<organism evidence="6 7">
    <name type="scientific">Tritrichomonas musculus</name>
    <dbReference type="NCBI Taxonomy" id="1915356"/>
    <lineage>
        <taxon>Eukaryota</taxon>
        <taxon>Metamonada</taxon>
        <taxon>Parabasalia</taxon>
        <taxon>Tritrichomonadida</taxon>
        <taxon>Tritrichomonadidae</taxon>
        <taxon>Tritrichomonas</taxon>
    </lineage>
</organism>
<feature type="repeat" description="ANK" evidence="3">
    <location>
        <begin position="503"/>
        <end position="525"/>
    </location>
</feature>
<evidence type="ECO:0000256" key="1">
    <source>
        <dbReference type="ARBA" id="ARBA00022737"/>
    </source>
</evidence>
<dbReference type="SMART" id="SM00248">
    <property type="entry name" value="ANK"/>
    <property type="match status" value="10"/>
</dbReference>
<dbReference type="PANTHER" id="PTHR24198:SF165">
    <property type="entry name" value="ANKYRIN REPEAT-CONTAINING PROTEIN-RELATED"/>
    <property type="match status" value="1"/>
</dbReference>
<evidence type="ECO:0000313" key="6">
    <source>
        <dbReference type="EMBL" id="KAK8836716.1"/>
    </source>
</evidence>
<dbReference type="SUPFAM" id="SSF48403">
    <property type="entry name" value="Ankyrin repeat"/>
    <property type="match status" value="3"/>
</dbReference>
<feature type="domain" description="DUF3447" evidence="5">
    <location>
        <begin position="312"/>
        <end position="388"/>
    </location>
</feature>
<dbReference type="Proteomes" id="UP001470230">
    <property type="component" value="Unassembled WGS sequence"/>
</dbReference>
<keyword evidence="2 3" id="KW-0040">ANK repeat</keyword>
<dbReference type="Pfam" id="PF12796">
    <property type="entry name" value="Ank_2"/>
    <property type="match status" value="2"/>
</dbReference>
<dbReference type="Pfam" id="PF00023">
    <property type="entry name" value="Ank"/>
    <property type="match status" value="1"/>
</dbReference>
<name>A0ABR2GST5_9EUKA</name>
<comment type="caution">
    <text evidence="6">The sequence shown here is derived from an EMBL/GenBank/DDBJ whole genome shotgun (WGS) entry which is preliminary data.</text>
</comment>
<keyword evidence="1" id="KW-0677">Repeat</keyword>
<evidence type="ECO:0000313" key="7">
    <source>
        <dbReference type="Proteomes" id="UP001470230"/>
    </source>
</evidence>
<feature type="compositionally biased region" description="Basic and acidic residues" evidence="4">
    <location>
        <begin position="190"/>
        <end position="203"/>
    </location>
</feature>
<dbReference type="PROSITE" id="PS50297">
    <property type="entry name" value="ANK_REP_REGION"/>
    <property type="match status" value="1"/>
</dbReference>
<proteinExistence type="predicted"/>
<dbReference type="Pfam" id="PF11929">
    <property type="entry name" value="DUF3447"/>
    <property type="match status" value="1"/>
</dbReference>
<keyword evidence="7" id="KW-1185">Reference proteome</keyword>
<feature type="region of interest" description="Disordered" evidence="4">
    <location>
        <begin position="181"/>
        <end position="203"/>
    </location>
</feature>
<dbReference type="InterPro" id="IPR020683">
    <property type="entry name" value="DUF3447"/>
</dbReference>
<evidence type="ECO:0000256" key="3">
    <source>
        <dbReference type="PROSITE-ProRule" id="PRU00023"/>
    </source>
</evidence>
<dbReference type="InterPro" id="IPR002110">
    <property type="entry name" value="Ankyrin_rpt"/>
</dbReference>
<accession>A0ABR2GST5</accession>
<evidence type="ECO:0000256" key="4">
    <source>
        <dbReference type="SAM" id="MobiDB-lite"/>
    </source>
</evidence>
<reference evidence="6 7" key="1">
    <citation type="submission" date="2024-04" db="EMBL/GenBank/DDBJ databases">
        <title>Tritrichomonas musculus Genome.</title>
        <authorList>
            <person name="Alves-Ferreira E."/>
            <person name="Grigg M."/>
            <person name="Lorenzi H."/>
            <person name="Galac M."/>
        </authorList>
    </citation>
    <scope>NUCLEOTIDE SEQUENCE [LARGE SCALE GENOMIC DNA]</scope>
    <source>
        <strain evidence="6 7">EAF2021</strain>
    </source>
</reference>
<evidence type="ECO:0000259" key="5">
    <source>
        <dbReference type="Pfam" id="PF11929"/>
    </source>
</evidence>
<dbReference type="PROSITE" id="PS50088">
    <property type="entry name" value="ANK_REPEAT"/>
    <property type="match status" value="1"/>
</dbReference>
<protein>
    <recommendedName>
        <fullName evidence="5">DUF3447 domain-containing protein</fullName>
    </recommendedName>
</protein>